<evidence type="ECO:0000313" key="2">
    <source>
        <dbReference type="Proteomes" id="UP000814128"/>
    </source>
</evidence>
<gene>
    <name evidence="1" type="ORF">K488DRAFT_83670</name>
</gene>
<name>A0ACB8QT06_9AGAM</name>
<dbReference type="Proteomes" id="UP000814128">
    <property type="component" value="Unassembled WGS sequence"/>
</dbReference>
<reference evidence="1" key="2">
    <citation type="journal article" date="2022" name="New Phytol.">
        <title>Evolutionary transition to the ectomycorrhizal habit in the genomes of a hyperdiverse lineage of mushroom-forming fungi.</title>
        <authorList>
            <person name="Looney B."/>
            <person name="Miyauchi S."/>
            <person name="Morin E."/>
            <person name="Drula E."/>
            <person name="Courty P.E."/>
            <person name="Kohler A."/>
            <person name="Kuo A."/>
            <person name="LaButti K."/>
            <person name="Pangilinan J."/>
            <person name="Lipzen A."/>
            <person name="Riley R."/>
            <person name="Andreopoulos W."/>
            <person name="He G."/>
            <person name="Johnson J."/>
            <person name="Nolan M."/>
            <person name="Tritt A."/>
            <person name="Barry K.W."/>
            <person name="Grigoriev I.V."/>
            <person name="Nagy L.G."/>
            <person name="Hibbett D."/>
            <person name="Henrissat B."/>
            <person name="Matheny P.B."/>
            <person name="Labbe J."/>
            <person name="Martin F.M."/>
        </authorList>
    </citation>
    <scope>NUCLEOTIDE SEQUENCE</scope>
    <source>
        <strain evidence="1">EC-137</strain>
    </source>
</reference>
<accession>A0ACB8QT06</accession>
<organism evidence="1 2">
    <name type="scientific">Vararia minispora EC-137</name>
    <dbReference type="NCBI Taxonomy" id="1314806"/>
    <lineage>
        <taxon>Eukaryota</taxon>
        <taxon>Fungi</taxon>
        <taxon>Dikarya</taxon>
        <taxon>Basidiomycota</taxon>
        <taxon>Agaricomycotina</taxon>
        <taxon>Agaricomycetes</taxon>
        <taxon>Russulales</taxon>
        <taxon>Lachnocladiaceae</taxon>
        <taxon>Vararia</taxon>
    </lineage>
</organism>
<reference evidence="1" key="1">
    <citation type="submission" date="2021-02" db="EMBL/GenBank/DDBJ databases">
        <authorList>
            <consortium name="DOE Joint Genome Institute"/>
            <person name="Ahrendt S."/>
            <person name="Looney B.P."/>
            <person name="Miyauchi S."/>
            <person name="Morin E."/>
            <person name="Drula E."/>
            <person name="Courty P.E."/>
            <person name="Chicoki N."/>
            <person name="Fauchery L."/>
            <person name="Kohler A."/>
            <person name="Kuo A."/>
            <person name="Labutti K."/>
            <person name="Pangilinan J."/>
            <person name="Lipzen A."/>
            <person name="Riley R."/>
            <person name="Andreopoulos W."/>
            <person name="He G."/>
            <person name="Johnson J."/>
            <person name="Barry K.W."/>
            <person name="Grigoriev I.V."/>
            <person name="Nagy L."/>
            <person name="Hibbett D."/>
            <person name="Henrissat B."/>
            <person name="Matheny P.B."/>
            <person name="Labbe J."/>
            <person name="Martin F."/>
        </authorList>
    </citation>
    <scope>NUCLEOTIDE SEQUENCE</scope>
    <source>
        <strain evidence="1">EC-137</strain>
    </source>
</reference>
<dbReference type="EMBL" id="MU273494">
    <property type="protein sequence ID" value="KAI0034832.1"/>
    <property type="molecule type" value="Genomic_DNA"/>
</dbReference>
<keyword evidence="2" id="KW-1185">Reference proteome</keyword>
<protein>
    <submittedName>
        <fullName evidence="1">NAD-P-binding protein</fullName>
    </submittedName>
</protein>
<proteinExistence type="predicted"/>
<comment type="caution">
    <text evidence="1">The sequence shown here is derived from an EMBL/GenBank/DDBJ whole genome shotgun (WGS) entry which is preliminary data.</text>
</comment>
<sequence>MSGYNNFAVIGAGNVGKIIAEALLKARSNNSVNQVLVFTRPESASNTSAQSLAAAGARIVPADYHSVSSLTAALADTHVVISTLTHTSLGLQIPLAQAAKQAGVRLFVPSEFGISTDKMTDGPGLVKRKIIEQVREAGVPTTVFFTGIFADWIWQPLIGLDVKGGKVSVGGDGNAKLSFTSRLDVARFVVHALTHFEPGQLENKTIRIEAEHVSFNEVFNEYEEKSGTKLEVEYVPVEELKVKITENAHDIKSLLHLVWASGMGTVGEPVDNDKWPEWKPSRAVDYL</sequence>
<evidence type="ECO:0000313" key="1">
    <source>
        <dbReference type="EMBL" id="KAI0034832.1"/>
    </source>
</evidence>